<dbReference type="Pfam" id="PF01568">
    <property type="entry name" value="Molydop_binding"/>
    <property type="match status" value="1"/>
</dbReference>
<dbReference type="PANTHER" id="PTHR43105">
    <property type="entry name" value="RESPIRATORY NITRATE REDUCTASE"/>
    <property type="match status" value="1"/>
</dbReference>
<evidence type="ECO:0000259" key="16">
    <source>
        <dbReference type="PROSITE" id="PS51085"/>
    </source>
</evidence>
<dbReference type="GO" id="GO:0051539">
    <property type="term" value="F:4 iron, 4 sulfur cluster binding"/>
    <property type="evidence" value="ECO:0007669"/>
    <property type="project" value="UniProtKB-KW"/>
</dbReference>
<dbReference type="EMBL" id="CP018258">
    <property type="protein sequence ID" value="APV44480.1"/>
    <property type="molecule type" value="Genomic_DNA"/>
</dbReference>
<keyword evidence="21" id="KW-1185">Reference proteome</keyword>
<dbReference type="GO" id="GO:0043546">
    <property type="term" value="F:molybdopterin cofactor binding"/>
    <property type="evidence" value="ECO:0007669"/>
    <property type="project" value="InterPro"/>
</dbReference>
<keyword evidence="5" id="KW-0004">4Fe-4S</keyword>
<dbReference type="FunFam" id="3.30.70.20:FF:000035">
    <property type="entry name" value="Iron hydrogenase 1"/>
    <property type="match status" value="1"/>
</dbReference>
<dbReference type="InterPro" id="IPR006656">
    <property type="entry name" value="Mopterin_OxRdtase"/>
</dbReference>
<dbReference type="EC" id="1.17.1.10" evidence="20"/>
<dbReference type="Gene3D" id="3.40.50.740">
    <property type="match status" value="1"/>
</dbReference>
<keyword evidence="7" id="KW-0479">Metal-binding</keyword>
<dbReference type="GO" id="GO:0008863">
    <property type="term" value="F:formate dehydrogenase (NAD+) activity"/>
    <property type="evidence" value="ECO:0007669"/>
    <property type="project" value="UniProtKB-EC"/>
</dbReference>
<dbReference type="CDD" id="cd00207">
    <property type="entry name" value="fer2"/>
    <property type="match status" value="1"/>
</dbReference>
<gene>
    <name evidence="20" type="ORF">Dform_01147</name>
</gene>
<keyword evidence="9" id="KW-1278">Translocase</keyword>
<dbReference type="GO" id="GO:0047899">
    <property type="term" value="F:formate dehydrogenase (NADP+) activity"/>
    <property type="evidence" value="ECO:0007669"/>
    <property type="project" value="UniProtKB-EC"/>
</dbReference>
<sequence>MIELRINDQVIEAAEGQTVLEAARQAGIYIPSLCYSPDLKPYGGCRMCIVEIEKMRGLPTACTTPVAAGMVIRTETPALTDARRTVLDLLLAEHPLDCASCVKDGRCELQDAAKHMGITVSRLPVSARIQAIDDSNPFFKLDRNKCILCARCTRACDEITGNNAIEIVDRGYGSKVGTVVDRPLTGTNCASCGECVTQCPVAALVPKDHVKPDGVVSTVCPYCGVGCGIKLELSGGKIVSVSGDTGNPSSRGRLCVKGRFGIKDFVHHADRLTTPLLKRDGQFVESAWDEALEYACSRLYQFKPGEVAVIASAKATNEENYLIQKFARAVLKTNNVDHSARLCHAPTVAGLAAAFGSGAMTNSIGDLNQSGCFFVLGANTSETHPVIGFGIKQAVKNGAKLIVANPVRIPLVRYADIFLQHHPGTDVMLLSAMCKIIIDEELLDRNFIDSRTEGYESLAKSLRKFDLDHAAAVTGVALEDIRMAARLYAGSKTASILYAMGITQHRHGTDNVSSVANLAMLTGNLGKPGGGVNPLRGQNNVQGACDMGALPDVFTGYQKVSDEVAKTKFEAAWGVSLPSEPGLTLLEIIDAIDRKKIKALYVVGENLMLSDPDINRLKRALEKLELLVVQDIFMNETAEMAHAVLPSTTFAEKEGTFTNTERRVQRLRKAVNPVGFSKPDWWITAQLGKRLCGKGFGFSGPEGIFEEITTLTPSYAGISYDRLDQGGLQWPCPSPSHPGTPILYVGSFTRGKGVFKAVKFVPPAELPDDTYPFILTTGRSLYHFHTGTMTRRVKGLNALQPTETLEISGVDASNLGISDGESVRVTSRRGSVTANAVVSKRPKPGTIFMTFHFPETATNILTNPARDPVAKIPELKVAAVKIEKV</sequence>
<keyword evidence="8" id="KW-0677">Repeat</keyword>
<dbReference type="RefSeq" id="WP_076004158.1">
    <property type="nucleotide sequence ID" value="NZ_CP018258.1"/>
</dbReference>
<evidence type="ECO:0000256" key="13">
    <source>
        <dbReference type="ARBA" id="ARBA00023027"/>
    </source>
</evidence>
<dbReference type="InterPro" id="IPR000283">
    <property type="entry name" value="NADH_UbQ_OxRdtase_75kDa_su_CS"/>
</dbReference>
<evidence type="ECO:0000259" key="19">
    <source>
        <dbReference type="PROSITE" id="PS51839"/>
    </source>
</evidence>
<feature type="domain" description="4Fe-4S His(Cys)3-ligated-type" evidence="19">
    <location>
        <begin position="78"/>
        <end position="117"/>
    </location>
</feature>
<dbReference type="PROSITE" id="PS51085">
    <property type="entry name" value="2FE2S_FER_2"/>
    <property type="match status" value="1"/>
</dbReference>
<accession>A0A1P8F7P9</accession>
<keyword evidence="12" id="KW-0411">Iron-sulfur</keyword>
<evidence type="ECO:0000256" key="6">
    <source>
        <dbReference type="ARBA" id="ARBA00022714"/>
    </source>
</evidence>
<dbReference type="CDD" id="cd02753">
    <property type="entry name" value="MopB_Formate-Dh-H"/>
    <property type="match status" value="1"/>
</dbReference>
<dbReference type="SUPFAM" id="SSF53706">
    <property type="entry name" value="Formate dehydrogenase/DMSO reductase, domains 1-3"/>
    <property type="match status" value="1"/>
</dbReference>
<dbReference type="InterPro" id="IPR041924">
    <property type="entry name" value="Formate_Dh-H_N"/>
</dbReference>
<dbReference type="NCBIfam" id="TIGR01591">
    <property type="entry name" value="Fdh-alpha"/>
    <property type="match status" value="1"/>
</dbReference>
<dbReference type="SMART" id="SM00929">
    <property type="entry name" value="NADH-G_4Fe-4S_3"/>
    <property type="match status" value="1"/>
</dbReference>
<feature type="domain" description="2Fe-2S ferredoxin-type" evidence="16">
    <location>
        <begin position="1"/>
        <end position="78"/>
    </location>
</feature>
<dbReference type="InterPro" id="IPR036010">
    <property type="entry name" value="2Fe-2S_ferredoxin-like_sf"/>
</dbReference>
<dbReference type="Proteomes" id="UP000185934">
    <property type="component" value="Chromosome"/>
</dbReference>
<dbReference type="GO" id="GO:0042773">
    <property type="term" value="P:ATP synthesis coupled electron transport"/>
    <property type="evidence" value="ECO:0007669"/>
    <property type="project" value="InterPro"/>
</dbReference>
<evidence type="ECO:0000256" key="2">
    <source>
        <dbReference type="ARBA" id="ARBA00004370"/>
    </source>
</evidence>
<comment type="similarity">
    <text evidence="3">Belongs to the complex I 75 kDa subunit family.</text>
</comment>
<dbReference type="OrthoDB" id="9803192at2"/>
<dbReference type="PROSITE" id="PS00932">
    <property type="entry name" value="MOLYBDOPTERIN_PROK_3"/>
    <property type="match status" value="1"/>
</dbReference>
<dbReference type="Gene3D" id="2.20.25.90">
    <property type="entry name" value="ADC-like domains"/>
    <property type="match status" value="1"/>
</dbReference>
<dbReference type="Gene3D" id="3.40.228.10">
    <property type="entry name" value="Dimethylsulfoxide Reductase, domain 2"/>
    <property type="match status" value="1"/>
</dbReference>
<evidence type="ECO:0000256" key="11">
    <source>
        <dbReference type="ARBA" id="ARBA00023004"/>
    </source>
</evidence>
<feature type="domain" description="4Fe-4S ferredoxin-type" evidence="17">
    <location>
        <begin position="181"/>
        <end position="209"/>
    </location>
</feature>
<dbReference type="PROSITE" id="PS00641">
    <property type="entry name" value="COMPLEX1_75K_1"/>
    <property type="match status" value="1"/>
</dbReference>
<evidence type="ECO:0000256" key="8">
    <source>
        <dbReference type="ARBA" id="ARBA00022737"/>
    </source>
</evidence>
<keyword evidence="13" id="KW-0520">NAD</keyword>
<evidence type="ECO:0000256" key="5">
    <source>
        <dbReference type="ARBA" id="ARBA00022485"/>
    </source>
</evidence>
<dbReference type="Gene3D" id="3.30.70.20">
    <property type="match status" value="1"/>
</dbReference>
<dbReference type="GO" id="GO:0008137">
    <property type="term" value="F:NADH dehydrogenase (ubiquinone) activity"/>
    <property type="evidence" value="ECO:0007669"/>
    <property type="project" value="InterPro"/>
</dbReference>
<evidence type="ECO:0000256" key="14">
    <source>
        <dbReference type="ARBA" id="ARBA00023136"/>
    </source>
</evidence>
<dbReference type="CDD" id="cd02790">
    <property type="entry name" value="MopB_CT_Formate-Dh_H"/>
    <property type="match status" value="1"/>
</dbReference>
<dbReference type="SUPFAM" id="SSF54862">
    <property type="entry name" value="4Fe-4S ferredoxins"/>
    <property type="match status" value="1"/>
</dbReference>
<dbReference type="GO" id="GO:0015942">
    <property type="term" value="P:formate metabolic process"/>
    <property type="evidence" value="ECO:0007669"/>
    <property type="project" value="InterPro"/>
</dbReference>
<dbReference type="GO" id="GO:0003954">
    <property type="term" value="F:NADH dehydrogenase activity"/>
    <property type="evidence" value="ECO:0007669"/>
    <property type="project" value="TreeGrafter"/>
</dbReference>
<dbReference type="SUPFAM" id="SSF50692">
    <property type="entry name" value="ADC-like"/>
    <property type="match status" value="1"/>
</dbReference>
<dbReference type="InterPro" id="IPR009010">
    <property type="entry name" value="Asp_de-COase-like_dom_sf"/>
</dbReference>
<dbReference type="Pfam" id="PF04879">
    <property type="entry name" value="Molybdop_Fe4S4"/>
    <property type="match status" value="1"/>
</dbReference>
<dbReference type="InterPro" id="IPR050123">
    <property type="entry name" value="Prok_molybdopt-oxidoreductase"/>
</dbReference>
<dbReference type="FunFam" id="3.10.20.740:FF:000004">
    <property type="entry name" value="NADH-quinone oxidoreductase"/>
    <property type="match status" value="1"/>
</dbReference>
<dbReference type="AlphaFoldDB" id="A0A1P8F7P9"/>
<comment type="cofactor">
    <cofactor evidence="15">
        <name>[2Fe-2S] cluster</name>
        <dbReference type="ChEBI" id="CHEBI:190135"/>
    </cofactor>
</comment>
<evidence type="ECO:0000259" key="18">
    <source>
        <dbReference type="PROSITE" id="PS51669"/>
    </source>
</evidence>
<dbReference type="GO" id="GO:0016020">
    <property type="term" value="C:membrane"/>
    <property type="evidence" value="ECO:0007669"/>
    <property type="project" value="UniProtKB-SubCell"/>
</dbReference>
<evidence type="ECO:0000313" key="20">
    <source>
        <dbReference type="EMBL" id="APV44480.1"/>
    </source>
</evidence>
<evidence type="ECO:0000256" key="7">
    <source>
        <dbReference type="ARBA" id="ARBA00022723"/>
    </source>
</evidence>
<dbReference type="Gene3D" id="3.10.20.740">
    <property type="match status" value="1"/>
</dbReference>
<keyword evidence="14" id="KW-0472">Membrane</keyword>
<evidence type="ECO:0000256" key="3">
    <source>
        <dbReference type="ARBA" id="ARBA00005404"/>
    </source>
</evidence>
<reference evidence="21" key="1">
    <citation type="submission" date="2016-11" db="EMBL/GenBank/DDBJ databases">
        <title>Dehalogenimonas formicexedens sp. nov., a chlorinated alkane respiring bacterium isolated from contaminated groundwater.</title>
        <authorList>
            <person name="Key T.A."/>
            <person name="Bowman K.S."/>
            <person name="Lee I."/>
            <person name="Chun J."/>
            <person name="Albuquerque L."/>
            <person name="da Costa M.S."/>
            <person name="Rainey F.A."/>
            <person name="Moe W.M."/>
        </authorList>
    </citation>
    <scope>NUCLEOTIDE SEQUENCE [LARGE SCALE GENOMIC DNA]</scope>
    <source>
        <strain evidence="21">NSZ-14</strain>
    </source>
</reference>
<dbReference type="InterPro" id="IPR019574">
    <property type="entry name" value="NADH_UbQ_OxRdtase_Gsu_4Fe4S-bd"/>
</dbReference>
<comment type="subcellular location">
    <subcellularLocation>
        <location evidence="2">Membrane</location>
    </subcellularLocation>
</comment>
<dbReference type="Gene3D" id="2.40.40.20">
    <property type="match status" value="1"/>
</dbReference>
<dbReference type="InterPro" id="IPR006963">
    <property type="entry name" value="Mopterin_OxRdtase_4Fe-4S_dom"/>
</dbReference>
<dbReference type="InterPro" id="IPR041925">
    <property type="entry name" value="CT_Formate-Dh_H"/>
</dbReference>
<keyword evidence="10 20" id="KW-0560">Oxidoreductase</keyword>
<dbReference type="InterPro" id="IPR006657">
    <property type="entry name" value="MoPterin_dinucl-bd_dom"/>
</dbReference>
<dbReference type="InterPro" id="IPR017896">
    <property type="entry name" value="4Fe4S_Fe-S-bd"/>
</dbReference>
<dbReference type="PROSITE" id="PS51669">
    <property type="entry name" value="4FE4S_MOW_BIS_MGD"/>
    <property type="match status" value="1"/>
</dbReference>
<dbReference type="InterPro" id="IPR017900">
    <property type="entry name" value="4Fe4S_Fe_S_CS"/>
</dbReference>
<dbReference type="SUPFAM" id="SSF54292">
    <property type="entry name" value="2Fe-2S ferredoxin-like"/>
    <property type="match status" value="1"/>
</dbReference>
<dbReference type="Pfam" id="PF10588">
    <property type="entry name" value="NADH-G_4Fe-4S_3"/>
    <property type="match status" value="1"/>
</dbReference>
<organism evidence="20 21">
    <name type="scientific">Dehalogenimonas formicexedens</name>
    <dbReference type="NCBI Taxonomy" id="1839801"/>
    <lineage>
        <taxon>Bacteria</taxon>
        <taxon>Bacillati</taxon>
        <taxon>Chloroflexota</taxon>
        <taxon>Dehalococcoidia</taxon>
        <taxon>Dehalococcoidales</taxon>
        <taxon>Dehalococcoidaceae</taxon>
        <taxon>Dehalogenimonas</taxon>
    </lineage>
</organism>
<name>A0A1P8F7P9_9CHLR</name>
<feature type="domain" description="4Fe-4S ferredoxin-type" evidence="17">
    <location>
        <begin position="137"/>
        <end position="170"/>
    </location>
</feature>
<evidence type="ECO:0000256" key="15">
    <source>
        <dbReference type="ARBA" id="ARBA00034078"/>
    </source>
</evidence>
<dbReference type="GO" id="GO:0051537">
    <property type="term" value="F:2 iron, 2 sulfur cluster binding"/>
    <property type="evidence" value="ECO:0007669"/>
    <property type="project" value="UniProtKB-KW"/>
</dbReference>
<protein>
    <submittedName>
        <fullName evidence="20">Formate dehydrogenase major subunit/formate dehydrogenase alpha subunit</fullName>
        <ecNumber evidence="20">1.17.1.10</ecNumber>
        <ecNumber evidence="20">1.17.1.9</ecNumber>
    </submittedName>
</protein>
<feature type="domain" description="4Fe-4S Mo/W bis-MGD-type" evidence="18">
    <location>
        <begin position="213"/>
        <end position="269"/>
    </location>
</feature>
<evidence type="ECO:0000256" key="4">
    <source>
        <dbReference type="ARBA" id="ARBA00007023"/>
    </source>
</evidence>
<dbReference type="KEGG" id="dfo:Dform_01147"/>
<dbReference type="GO" id="GO:0046872">
    <property type="term" value="F:metal ion binding"/>
    <property type="evidence" value="ECO:0007669"/>
    <property type="project" value="UniProtKB-KW"/>
</dbReference>
<keyword evidence="6" id="KW-0001">2Fe-2S</keyword>
<comment type="cofactor">
    <cofactor evidence="1">
        <name>[4Fe-4S] cluster</name>
        <dbReference type="ChEBI" id="CHEBI:49883"/>
    </cofactor>
</comment>
<dbReference type="InterPro" id="IPR006478">
    <property type="entry name" value="Formate_DH_asu"/>
</dbReference>
<evidence type="ECO:0000256" key="12">
    <source>
        <dbReference type="ARBA" id="ARBA00023014"/>
    </source>
</evidence>
<dbReference type="EC" id="1.17.1.9" evidence="20"/>
<dbReference type="InterPro" id="IPR006655">
    <property type="entry name" value="Mopterin_OxRdtase_prok_CS"/>
</dbReference>
<evidence type="ECO:0000313" key="21">
    <source>
        <dbReference type="Proteomes" id="UP000185934"/>
    </source>
</evidence>
<dbReference type="PANTHER" id="PTHR43105:SF14">
    <property type="entry name" value="FORMATE DEHYDROGENASE H"/>
    <property type="match status" value="1"/>
</dbReference>
<comment type="similarity">
    <text evidence="4">In the C-terminal section; belongs to the prokaryotic molybdopterin-containing oxidoreductase family.</text>
</comment>
<dbReference type="PROSITE" id="PS51379">
    <property type="entry name" value="4FE4S_FER_2"/>
    <property type="match status" value="2"/>
</dbReference>
<dbReference type="Pfam" id="PF22117">
    <property type="entry name" value="Fer4_Nqo3"/>
    <property type="match status" value="1"/>
</dbReference>
<dbReference type="InterPro" id="IPR054351">
    <property type="entry name" value="NADH_UbQ_OxRdtase_ferredoxin"/>
</dbReference>
<dbReference type="STRING" id="1839801.Dform_01147"/>
<dbReference type="PROSITE" id="PS00198">
    <property type="entry name" value="4FE4S_FER_1"/>
    <property type="match status" value="1"/>
</dbReference>
<keyword evidence="11" id="KW-0408">Iron</keyword>
<dbReference type="InterPro" id="IPR001041">
    <property type="entry name" value="2Fe-2S_ferredoxin-type"/>
</dbReference>
<evidence type="ECO:0000256" key="9">
    <source>
        <dbReference type="ARBA" id="ARBA00022967"/>
    </source>
</evidence>
<evidence type="ECO:0000256" key="10">
    <source>
        <dbReference type="ARBA" id="ARBA00023002"/>
    </source>
</evidence>
<dbReference type="PIRSF" id="PIRSF036643">
    <property type="entry name" value="FDH_alpha"/>
    <property type="match status" value="1"/>
</dbReference>
<dbReference type="SMART" id="SM00926">
    <property type="entry name" value="Molybdop_Fe4S4"/>
    <property type="match status" value="1"/>
</dbReference>
<dbReference type="PROSITE" id="PS51839">
    <property type="entry name" value="4FE4S_HC3"/>
    <property type="match status" value="1"/>
</dbReference>
<dbReference type="Pfam" id="PF13510">
    <property type="entry name" value="Fer2_4"/>
    <property type="match status" value="1"/>
</dbReference>
<dbReference type="Pfam" id="PF00384">
    <property type="entry name" value="Molybdopterin"/>
    <property type="match status" value="1"/>
</dbReference>
<proteinExistence type="inferred from homology"/>
<evidence type="ECO:0000256" key="1">
    <source>
        <dbReference type="ARBA" id="ARBA00001966"/>
    </source>
</evidence>
<evidence type="ECO:0000259" key="17">
    <source>
        <dbReference type="PROSITE" id="PS51379"/>
    </source>
</evidence>